<keyword evidence="8" id="KW-0073">Auxin biosynthesis</keyword>
<organism evidence="11 12">
    <name type="scientific">Anisodus tanguticus</name>
    <dbReference type="NCBI Taxonomy" id="243964"/>
    <lineage>
        <taxon>Eukaryota</taxon>
        <taxon>Viridiplantae</taxon>
        <taxon>Streptophyta</taxon>
        <taxon>Embryophyta</taxon>
        <taxon>Tracheophyta</taxon>
        <taxon>Spermatophyta</taxon>
        <taxon>Magnoliopsida</taxon>
        <taxon>eudicotyledons</taxon>
        <taxon>Gunneridae</taxon>
        <taxon>Pentapetalae</taxon>
        <taxon>asterids</taxon>
        <taxon>lamiids</taxon>
        <taxon>Solanales</taxon>
        <taxon>Solanaceae</taxon>
        <taxon>Solanoideae</taxon>
        <taxon>Hyoscyameae</taxon>
        <taxon>Anisodus</taxon>
    </lineage>
</organism>
<dbReference type="Proteomes" id="UP001291623">
    <property type="component" value="Unassembled WGS sequence"/>
</dbReference>
<dbReference type="EC" id="1.14.13.168" evidence="9"/>
<dbReference type="PANTHER" id="PTHR43539">
    <property type="entry name" value="FLAVIN-BINDING MONOOXYGENASE-LIKE PROTEIN (AFU_ORTHOLOGUE AFUA_4G09220)"/>
    <property type="match status" value="1"/>
</dbReference>
<evidence type="ECO:0000256" key="4">
    <source>
        <dbReference type="ARBA" id="ARBA00022630"/>
    </source>
</evidence>
<dbReference type="GO" id="GO:0009851">
    <property type="term" value="P:auxin biosynthetic process"/>
    <property type="evidence" value="ECO:0007669"/>
    <property type="project" value="UniProtKB-KW"/>
</dbReference>
<keyword evidence="4" id="KW-0285">Flavoprotein</keyword>
<sequence length="163" mass="18555">MLLLKYIPCNIVDQMVMMLSKLTYGDLSEFGLKRPNRVPFYLKKATGRSPVFDVGTIDKIKQEQVKVLRSIKKIKGNYVKFTDGTRKQFDALIFATGYKSTVTKWLKDGVLFNVHGMPKKRSPYHWKGEKSVYCVGFASPGLFGISSDAKNIAEDINRILMHI</sequence>
<dbReference type="GO" id="GO:0103075">
    <property type="term" value="F:indole-3-pyruvate monooxygenase activity"/>
    <property type="evidence" value="ECO:0007669"/>
    <property type="project" value="UniProtKB-EC"/>
</dbReference>
<evidence type="ECO:0000313" key="11">
    <source>
        <dbReference type="EMBL" id="KAK4351712.1"/>
    </source>
</evidence>
<comment type="catalytic activity">
    <reaction evidence="10">
        <text>indole-3-pyruvate + NADPH + O2 + H(+) = (indol-3-yl)acetate + CO2 + NADP(+) + H2O</text>
        <dbReference type="Rhea" id="RHEA:34331"/>
        <dbReference type="ChEBI" id="CHEBI:15377"/>
        <dbReference type="ChEBI" id="CHEBI:15378"/>
        <dbReference type="ChEBI" id="CHEBI:15379"/>
        <dbReference type="ChEBI" id="CHEBI:16526"/>
        <dbReference type="ChEBI" id="CHEBI:17640"/>
        <dbReference type="ChEBI" id="CHEBI:30854"/>
        <dbReference type="ChEBI" id="CHEBI:57783"/>
        <dbReference type="ChEBI" id="CHEBI:58349"/>
        <dbReference type="EC" id="1.14.13.168"/>
    </reaction>
</comment>
<accession>A0AAE1V1J7</accession>
<keyword evidence="12" id="KW-1185">Reference proteome</keyword>
<dbReference type="Gene3D" id="3.50.50.60">
    <property type="entry name" value="FAD/NAD(P)-binding domain"/>
    <property type="match status" value="1"/>
</dbReference>
<evidence type="ECO:0000256" key="3">
    <source>
        <dbReference type="ARBA" id="ARBA00009183"/>
    </source>
</evidence>
<proteinExistence type="inferred from homology"/>
<keyword evidence="6" id="KW-0521">NADP</keyword>
<evidence type="ECO:0000256" key="10">
    <source>
        <dbReference type="ARBA" id="ARBA00047707"/>
    </source>
</evidence>
<dbReference type="AlphaFoldDB" id="A0AAE1V1J7"/>
<dbReference type="InterPro" id="IPR050982">
    <property type="entry name" value="Auxin_biosynth/cation_transpt"/>
</dbReference>
<evidence type="ECO:0000256" key="9">
    <source>
        <dbReference type="ARBA" id="ARBA00039148"/>
    </source>
</evidence>
<reference evidence="11" key="1">
    <citation type="submission" date="2023-12" db="EMBL/GenBank/DDBJ databases">
        <title>Genome assembly of Anisodus tanguticus.</title>
        <authorList>
            <person name="Wang Y.-J."/>
        </authorList>
    </citation>
    <scope>NUCLEOTIDE SEQUENCE</scope>
    <source>
        <strain evidence="11">KB-2021</strain>
        <tissue evidence="11">Leaf</tissue>
    </source>
</reference>
<evidence type="ECO:0000256" key="1">
    <source>
        <dbReference type="ARBA" id="ARBA00001974"/>
    </source>
</evidence>
<dbReference type="EMBL" id="JAVYJV010000016">
    <property type="protein sequence ID" value="KAK4351712.1"/>
    <property type="molecule type" value="Genomic_DNA"/>
</dbReference>
<comment type="pathway">
    <text evidence="2">Plant hormone metabolism; auxin biosynthesis.</text>
</comment>
<evidence type="ECO:0000256" key="2">
    <source>
        <dbReference type="ARBA" id="ARBA00004814"/>
    </source>
</evidence>
<evidence type="ECO:0000313" key="12">
    <source>
        <dbReference type="Proteomes" id="UP001291623"/>
    </source>
</evidence>
<evidence type="ECO:0000256" key="8">
    <source>
        <dbReference type="ARBA" id="ARBA00023070"/>
    </source>
</evidence>
<dbReference type="SUPFAM" id="SSF51905">
    <property type="entry name" value="FAD/NAD(P)-binding domain"/>
    <property type="match status" value="1"/>
</dbReference>
<protein>
    <recommendedName>
        <fullName evidence="9">indole-3-pyruvate monooxygenase</fullName>
        <ecNumber evidence="9">1.14.13.168</ecNumber>
    </recommendedName>
</protein>
<comment type="cofactor">
    <cofactor evidence="1">
        <name>FAD</name>
        <dbReference type="ChEBI" id="CHEBI:57692"/>
    </cofactor>
</comment>
<evidence type="ECO:0000256" key="6">
    <source>
        <dbReference type="ARBA" id="ARBA00022857"/>
    </source>
</evidence>
<dbReference type="InterPro" id="IPR036188">
    <property type="entry name" value="FAD/NAD-bd_sf"/>
</dbReference>
<keyword evidence="7" id="KW-0560">Oxidoreductase</keyword>
<evidence type="ECO:0000256" key="7">
    <source>
        <dbReference type="ARBA" id="ARBA00023002"/>
    </source>
</evidence>
<name>A0AAE1V1J7_9SOLA</name>
<dbReference type="GO" id="GO:0050660">
    <property type="term" value="F:flavin adenine dinucleotide binding"/>
    <property type="evidence" value="ECO:0007669"/>
    <property type="project" value="TreeGrafter"/>
</dbReference>
<comment type="caution">
    <text evidence="11">The sequence shown here is derived from an EMBL/GenBank/DDBJ whole genome shotgun (WGS) entry which is preliminary data.</text>
</comment>
<evidence type="ECO:0000256" key="5">
    <source>
        <dbReference type="ARBA" id="ARBA00022827"/>
    </source>
</evidence>
<dbReference type="PANTHER" id="PTHR43539:SF9">
    <property type="entry name" value="INDOLE-3-PYRUVATE MONOOXYGENASE YUCCA11-RELATED"/>
    <property type="match status" value="1"/>
</dbReference>
<gene>
    <name evidence="11" type="ORF">RND71_031025</name>
</gene>
<keyword evidence="5" id="KW-0274">FAD</keyword>
<comment type="similarity">
    <text evidence="3">Belongs to the FMO family.</text>
</comment>